<dbReference type="AlphaFoldDB" id="A0A6V8PTV6"/>
<reference evidence="1 2" key="1">
    <citation type="journal article" date="2020" name="Front. Microbiol.">
        <title>Single-cell genomics of novel Actinobacteria with the Wood-Ljungdahl pathway discovered in a serpentinizing system.</title>
        <authorList>
            <person name="Merino N."/>
            <person name="Kawai M."/>
            <person name="Boyd E.S."/>
            <person name="Colman D.R."/>
            <person name="McGlynn S.E."/>
            <person name="Nealson K.H."/>
            <person name="Kurokawa K."/>
            <person name="Hongoh Y."/>
        </authorList>
    </citation>
    <scope>NUCLEOTIDE SEQUENCE [LARGE SCALE GENOMIC DNA]</scope>
    <source>
        <strain evidence="1 2">S43</strain>
    </source>
</reference>
<dbReference type="EMBL" id="BLSB01000141">
    <property type="protein sequence ID" value="GFP35580.1"/>
    <property type="molecule type" value="Genomic_DNA"/>
</dbReference>
<name>A0A6V8PTV6_9ACTN</name>
<evidence type="ECO:0000313" key="1">
    <source>
        <dbReference type="EMBL" id="GFP35580.1"/>
    </source>
</evidence>
<accession>A0A6V8PTV6</accession>
<protein>
    <submittedName>
        <fullName evidence="1">Uncharacterized protein</fullName>
    </submittedName>
</protein>
<proteinExistence type="predicted"/>
<gene>
    <name evidence="1" type="ORF">HKBW3S43_01370</name>
</gene>
<feature type="non-terminal residue" evidence="1">
    <location>
        <position position="54"/>
    </location>
</feature>
<sequence length="54" mass="6367">MPKIKIGFVPSHRIPFSLHWAKDMRERCIRSLSELTQVPQNPPEKSQFYARFPA</sequence>
<comment type="caution">
    <text evidence="1">The sequence shown here is derived from an EMBL/GenBank/DDBJ whole genome shotgun (WGS) entry which is preliminary data.</text>
</comment>
<organism evidence="1 2">
    <name type="scientific">Candidatus Hakubella thermalkaliphila</name>
    <dbReference type="NCBI Taxonomy" id="2754717"/>
    <lineage>
        <taxon>Bacteria</taxon>
        <taxon>Bacillati</taxon>
        <taxon>Actinomycetota</taxon>
        <taxon>Actinomycetota incertae sedis</taxon>
        <taxon>Candidatus Hakubellales</taxon>
        <taxon>Candidatus Hakubellaceae</taxon>
        <taxon>Candidatus Hakubella</taxon>
    </lineage>
</organism>
<dbReference type="Proteomes" id="UP000576480">
    <property type="component" value="Unassembled WGS sequence"/>
</dbReference>
<evidence type="ECO:0000313" key="2">
    <source>
        <dbReference type="Proteomes" id="UP000576480"/>
    </source>
</evidence>